<keyword evidence="3" id="KW-1185">Reference proteome</keyword>
<comment type="caution">
    <text evidence="2">The sequence shown here is derived from an EMBL/GenBank/DDBJ whole genome shotgun (WGS) entry which is preliminary data.</text>
</comment>
<dbReference type="Proteomes" id="UP000318331">
    <property type="component" value="Unassembled WGS sequence"/>
</dbReference>
<dbReference type="EMBL" id="VFPN01000001">
    <property type="protein sequence ID" value="TQM66068.1"/>
    <property type="molecule type" value="Genomic_DNA"/>
</dbReference>
<reference evidence="2 3" key="1">
    <citation type="submission" date="2019-06" db="EMBL/GenBank/DDBJ databases">
        <title>Sequencing the genomes of 1000 actinobacteria strains.</title>
        <authorList>
            <person name="Klenk H.-P."/>
        </authorList>
    </citation>
    <scope>NUCLEOTIDE SEQUENCE [LARGE SCALE GENOMIC DNA]</scope>
    <source>
        <strain evidence="2 3">DSM 18031</strain>
    </source>
</reference>
<proteinExistence type="predicted"/>
<evidence type="ECO:0000256" key="1">
    <source>
        <dbReference type="SAM" id="MobiDB-lite"/>
    </source>
</evidence>
<dbReference type="AlphaFoldDB" id="A0A543I666"/>
<evidence type="ECO:0000313" key="3">
    <source>
        <dbReference type="Proteomes" id="UP000318331"/>
    </source>
</evidence>
<dbReference type="RefSeq" id="WP_141916130.1">
    <property type="nucleotide sequence ID" value="NZ_BAAAYS010000019.1"/>
</dbReference>
<sequence length="122" mass="13441">MPEFILRLQPIGSRGRSTEQEVSVTAESPTEVLNGEAVPPGFTLVSWRRAGATRAVVQTPPAEAGRERRVPAPSREVKRVAHELMAANSIEWEVALTAAQDVVRIRESSARRYRTMNGFTEG</sequence>
<organism evidence="2 3">
    <name type="scientific">Klugiella xanthotipulae</name>
    <dbReference type="NCBI Taxonomy" id="244735"/>
    <lineage>
        <taxon>Bacteria</taxon>
        <taxon>Bacillati</taxon>
        <taxon>Actinomycetota</taxon>
        <taxon>Actinomycetes</taxon>
        <taxon>Micrococcales</taxon>
        <taxon>Microbacteriaceae</taxon>
        <taxon>Klugiella</taxon>
    </lineage>
</organism>
<evidence type="ECO:0000313" key="2">
    <source>
        <dbReference type="EMBL" id="TQM66068.1"/>
    </source>
</evidence>
<accession>A0A543I666</accession>
<name>A0A543I666_9MICO</name>
<gene>
    <name evidence="2" type="ORF">FB466_0890</name>
</gene>
<protein>
    <submittedName>
        <fullName evidence="2">Uncharacterized protein</fullName>
    </submittedName>
</protein>
<feature type="region of interest" description="Disordered" evidence="1">
    <location>
        <begin position="13"/>
        <end position="35"/>
    </location>
</feature>